<accession>A0A164WR66</accession>
<dbReference type="PROSITE" id="PS00375">
    <property type="entry name" value="UDPGT"/>
    <property type="match status" value="1"/>
</dbReference>
<keyword evidence="5" id="KW-0414">Isoprene biosynthesis</keyword>
<dbReference type="PANTHER" id="PTHR48044">
    <property type="entry name" value="GLYCOSYLTRANSFERASE"/>
    <property type="match status" value="1"/>
</dbReference>
<keyword evidence="4 6" id="KW-0808">Transferase</keyword>
<dbReference type="CDD" id="cd03784">
    <property type="entry name" value="GT1_Gtf-like"/>
    <property type="match status" value="1"/>
</dbReference>
<dbReference type="GO" id="GO:0009690">
    <property type="term" value="P:cytokinin metabolic process"/>
    <property type="evidence" value="ECO:0007669"/>
    <property type="project" value="UniProtKB-ARBA"/>
</dbReference>
<evidence type="ECO:0007829" key="11">
    <source>
        <dbReference type="PDB" id="8ZNK"/>
    </source>
</evidence>
<dbReference type="GO" id="GO:0016114">
    <property type="term" value="P:terpenoid biosynthetic process"/>
    <property type="evidence" value="ECO:0007669"/>
    <property type="project" value="UniProtKB-UniPathway"/>
</dbReference>
<dbReference type="OrthoDB" id="5835829at2759"/>
<dbReference type="OMA" id="DFIAYMT"/>
<gene>
    <name evidence="9" type="ORF">DCAR_0625897</name>
</gene>
<dbReference type="PDB" id="8ZNK">
    <property type="method" value="X-ray"/>
    <property type="resolution" value="1.88 A"/>
    <property type="chains" value="A/B=2-472"/>
</dbReference>
<dbReference type="Pfam" id="PF26168">
    <property type="entry name" value="Glyco_transf_N"/>
    <property type="match status" value="1"/>
</dbReference>
<feature type="binding site" evidence="11">
    <location>
        <position position="283"/>
    </location>
    <ligand>
        <name>UDP</name>
        <dbReference type="ChEBI" id="CHEBI:58223"/>
    </ligand>
</feature>
<dbReference type="PANTHER" id="PTHR48044:SF22">
    <property type="entry name" value="GLYCOSYLTRANSFERASE"/>
    <property type="match status" value="1"/>
</dbReference>
<dbReference type="FunFam" id="3.40.50.2000:FF:000060">
    <property type="entry name" value="Glycosyltransferase"/>
    <property type="match status" value="1"/>
</dbReference>
<dbReference type="Pfam" id="PF00201">
    <property type="entry name" value="UDPGT"/>
    <property type="match status" value="1"/>
</dbReference>
<reference evidence="9" key="2">
    <citation type="submission" date="2022-03" db="EMBL/GenBank/DDBJ databases">
        <title>Draft title - Genomic analysis of global carrot germplasm unveils the trajectory of domestication and the origin of high carotenoid orange carrot.</title>
        <authorList>
            <person name="Iorizzo M."/>
            <person name="Ellison S."/>
            <person name="Senalik D."/>
            <person name="Macko-Podgorni A."/>
            <person name="Grzebelus D."/>
            <person name="Bostan H."/>
            <person name="Rolling W."/>
            <person name="Curaba J."/>
            <person name="Simon P."/>
        </authorList>
    </citation>
    <scope>NUCLEOTIDE SEQUENCE</scope>
    <source>
        <tissue evidence="9">Leaf</tissue>
    </source>
</reference>
<feature type="binding site" evidence="11">
    <location>
        <position position="311"/>
    </location>
    <ligand>
        <name>UDP</name>
        <dbReference type="ChEBI" id="CHEBI:58223"/>
    </ligand>
</feature>
<feature type="binding site" evidence="11">
    <location>
        <position position="347"/>
    </location>
    <ligand>
        <name>UDP</name>
        <dbReference type="ChEBI" id="CHEBI:58223"/>
    </ligand>
</feature>
<dbReference type="SUPFAM" id="SSF53756">
    <property type="entry name" value="UDP-Glycosyltransferase/glycogen phosphorylase"/>
    <property type="match status" value="1"/>
</dbReference>
<comment type="pathway">
    <text evidence="1">Secondary metabolite biosynthesis; terpenoid biosynthesis.</text>
</comment>
<reference evidence="11" key="3">
    <citation type="submission" date="2024-05" db="PDB data bank">
        <title>chromone glycosyltransferase (UGT93BB1,SdUGT2).</title>
        <authorList>
            <person name="Zou J.L."/>
            <person name="Li H.Y."/>
            <person name="Wang Z.L."/>
            <person name="Ye M."/>
        </authorList>
    </citation>
    <scope>X-RAY CRYSTALLOGRAPHY (1.88 ANGSTROMS) OF 2-472 IN COMPLEX WITH UDP</scope>
</reference>
<proteinExistence type="evidence at protein level"/>
<comment type="similarity">
    <text evidence="2 6">Belongs to the UDP-glycosyltransferase family.</text>
</comment>
<dbReference type="EMBL" id="CP093348">
    <property type="protein sequence ID" value="WOH06469.1"/>
    <property type="molecule type" value="Genomic_DNA"/>
</dbReference>
<dbReference type="GO" id="GO:0016138">
    <property type="term" value="P:glycoside biosynthetic process"/>
    <property type="evidence" value="ECO:0007669"/>
    <property type="project" value="UniProtKB-ARBA"/>
</dbReference>
<feature type="binding site" evidence="11">
    <location>
        <position position="369"/>
    </location>
    <ligand>
        <name>UDP</name>
        <dbReference type="ChEBI" id="CHEBI:58223"/>
    </ligand>
</feature>
<evidence type="ECO:0000313" key="10">
    <source>
        <dbReference type="Proteomes" id="UP000077755"/>
    </source>
</evidence>
<protein>
    <recommendedName>
        <fullName evidence="7">Glycosyltransferase</fullName>
        <ecNumber evidence="7">2.4.1.-</ecNumber>
    </recommendedName>
</protein>
<evidence type="ECO:0000256" key="5">
    <source>
        <dbReference type="ARBA" id="ARBA00023229"/>
    </source>
</evidence>
<dbReference type="GO" id="GO:0000166">
    <property type="term" value="F:nucleotide binding"/>
    <property type="evidence" value="ECO:0007669"/>
    <property type="project" value="UniProtKB-KW"/>
</dbReference>
<evidence type="ECO:0000256" key="4">
    <source>
        <dbReference type="ARBA" id="ARBA00022679"/>
    </source>
</evidence>
<dbReference type="InterPro" id="IPR035595">
    <property type="entry name" value="UDP_glycos_trans_CS"/>
</dbReference>
<dbReference type="Proteomes" id="UP000077755">
    <property type="component" value="Chromosome 6"/>
</dbReference>
<reference evidence="9" key="1">
    <citation type="journal article" date="2016" name="Nat. Genet.">
        <title>A high-quality carrot genome assembly provides new insights into carotenoid accumulation and asterid genome evolution.</title>
        <authorList>
            <person name="Iorizzo M."/>
            <person name="Ellison S."/>
            <person name="Senalik D."/>
            <person name="Zeng P."/>
            <person name="Satapoomin P."/>
            <person name="Huang J."/>
            <person name="Bowman M."/>
            <person name="Iovene M."/>
            <person name="Sanseverino W."/>
            <person name="Cavagnaro P."/>
            <person name="Yildiz M."/>
            <person name="Macko-Podgorni A."/>
            <person name="Moranska E."/>
            <person name="Grzebelus E."/>
            <person name="Grzebelus D."/>
            <person name="Ashrafi H."/>
            <person name="Zheng Z."/>
            <person name="Cheng S."/>
            <person name="Spooner D."/>
            <person name="Van Deynze A."/>
            <person name="Simon P."/>
        </authorList>
    </citation>
    <scope>NUCLEOTIDE SEQUENCE</scope>
    <source>
        <tissue evidence="9">Leaf</tissue>
    </source>
</reference>
<sequence length="472" mass="52631">MASLNNHNHQSNGESKSPIVVVMVPFPAQSHLNQLLHLSRLISPYNIPIHYVSTPSHIRQAKSRLQNWNLNSANDFHIHEFAIPSFEALPPNPNDPTKFPTHLLPMFHASRHLQEPVTALLQSLAATAHRVVVIHDVLISSVVQEVTNIPNAEAYALQSVSVFNHFSTIWEMMGKPLSVQDEAFDHLLSQEGCVPMEFIEILMGQSHLANQFASGVIHNTSKAIEGKYVEFLDREEFSGGIKQWALGPFNPISIPNEEKIRHKCLTFLDKQSPGSVIYVSFGTTISFTDEQIQELALGLEKSEQTFIWVLRDADRGDIYAGPERKAELPTGFEDRIKERGMIVRDWVPQLEILAHPSTGGFMSHCGWNSCLDSITMGVPIAAWPMHSDQPRNAMLVVDILKMGTFVNEWAKRSEVVGASEIAKAVRKLMASEEGDENRKRAVEMGAAVKQSLADGGVTRMELDSFVAHISRI</sequence>
<feature type="binding site" evidence="11">
    <location>
        <position position="284"/>
    </location>
    <ligand>
        <name>UDP</name>
        <dbReference type="ChEBI" id="CHEBI:58223"/>
    </ligand>
</feature>
<dbReference type="InterPro" id="IPR002213">
    <property type="entry name" value="UDP_glucos_trans"/>
</dbReference>
<keyword evidence="11" id="KW-0547">Nucleotide-binding</keyword>
<dbReference type="Gramene" id="KZM92133">
    <property type="protein sequence ID" value="KZM92133"/>
    <property type="gene ID" value="DCAR_020502"/>
</dbReference>
<name>A0A164WR66_DAUCS</name>
<keyword evidence="11" id="KW-0002">3D-structure</keyword>
<organism evidence="9 10">
    <name type="scientific">Daucus carota subsp. sativus</name>
    <name type="common">Carrot</name>
    <dbReference type="NCBI Taxonomy" id="79200"/>
    <lineage>
        <taxon>Eukaryota</taxon>
        <taxon>Viridiplantae</taxon>
        <taxon>Streptophyta</taxon>
        <taxon>Embryophyta</taxon>
        <taxon>Tracheophyta</taxon>
        <taxon>Spermatophyta</taxon>
        <taxon>Magnoliopsida</taxon>
        <taxon>eudicotyledons</taxon>
        <taxon>Gunneridae</taxon>
        <taxon>Pentapetalae</taxon>
        <taxon>asterids</taxon>
        <taxon>campanulids</taxon>
        <taxon>Apiales</taxon>
        <taxon>Apiaceae</taxon>
        <taxon>Apioideae</taxon>
        <taxon>Scandiceae</taxon>
        <taxon>Daucinae</taxon>
        <taxon>Daucus</taxon>
        <taxon>Daucus sect. Daucus</taxon>
    </lineage>
</organism>
<evidence type="ECO:0000256" key="6">
    <source>
        <dbReference type="RuleBase" id="RU003718"/>
    </source>
</evidence>
<dbReference type="FunFam" id="3.40.50.2000:FF:000238">
    <property type="entry name" value="Glycosyltransferase"/>
    <property type="match status" value="1"/>
</dbReference>
<feature type="binding site" evidence="11">
    <location>
        <position position="364"/>
    </location>
    <ligand>
        <name>UDP</name>
        <dbReference type="ChEBI" id="CHEBI:58223"/>
    </ligand>
</feature>
<dbReference type="GO" id="GO:0050404">
    <property type="term" value="F:zeatin O-beta-D-xylosyltransferase activity"/>
    <property type="evidence" value="ECO:0007669"/>
    <property type="project" value="UniProtKB-ARBA"/>
</dbReference>
<dbReference type="AlphaFoldDB" id="A0A164WR66"/>
<evidence type="ECO:0000256" key="1">
    <source>
        <dbReference type="ARBA" id="ARBA00004721"/>
    </source>
</evidence>
<dbReference type="EC" id="2.4.1.-" evidence="7"/>
<evidence type="ECO:0000259" key="8">
    <source>
        <dbReference type="Pfam" id="PF26168"/>
    </source>
</evidence>
<keyword evidence="3 6" id="KW-0328">Glycosyltransferase</keyword>
<feature type="binding site" evidence="11">
    <location>
        <position position="346"/>
    </location>
    <ligand>
        <name>UDP</name>
        <dbReference type="ChEBI" id="CHEBI:58223"/>
    </ligand>
</feature>
<dbReference type="InterPro" id="IPR058980">
    <property type="entry name" value="Glyco_transf_N"/>
</dbReference>
<feature type="binding site" evidence="11">
    <location>
        <position position="372"/>
    </location>
    <ligand>
        <name>UDP</name>
        <dbReference type="ChEBI" id="CHEBI:58223"/>
    </ligand>
</feature>
<evidence type="ECO:0000256" key="2">
    <source>
        <dbReference type="ARBA" id="ARBA00009995"/>
    </source>
</evidence>
<evidence type="ECO:0000256" key="3">
    <source>
        <dbReference type="ARBA" id="ARBA00022676"/>
    </source>
</evidence>
<feature type="domain" description="Glycosyltransferase N-terminal" evidence="8">
    <location>
        <begin position="18"/>
        <end position="251"/>
    </location>
</feature>
<dbReference type="Gene3D" id="3.40.50.2000">
    <property type="entry name" value="Glycogen Phosphorylase B"/>
    <property type="match status" value="2"/>
</dbReference>
<dbReference type="SMR" id="A0A164WR66"/>
<feature type="binding site" evidence="11">
    <location>
        <position position="368"/>
    </location>
    <ligand>
        <name>UDP</name>
        <dbReference type="ChEBI" id="CHEBI:58223"/>
    </ligand>
</feature>
<keyword evidence="10" id="KW-1185">Reference proteome</keyword>
<evidence type="ECO:0000313" key="9">
    <source>
        <dbReference type="EMBL" id="WOH06469.1"/>
    </source>
</evidence>
<evidence type="ECO:0000256" key="7">
    <source>
        <dbReference type="RuleBase" id="RU362057"/>
    </source>
</evidence>